<dbReference type="InterPro" id="IPR051796">
    <property type="entry name" value="ISF_SsuE-like"/>
</dbReference>
<dbReference type="PANTHER" id="PTHR43278">
    <property type="entry name" value="NAD(P)H-DEPENDENT FMN-CONTAINING OXIDOREDUCTASE YWQN-RELATED"/>
    <property type="match status" value="1"/>
</dbReference>
<dbReference type="Pfam" id="PF03358">
    <property type="entry name" value="FMN_red"/>
    <property type="match status" value="1"/>
</dbReference>
<dbReference type="AlphaFoldDB" id="A0AA37T1A7"/>
<protein>
    <recommendedName>
        <fullName evidence="3">NADPH-dependent FMN reductase-like domain-containing protein</fullName>
    </recommendedName>
</protein>
<dbReference type="RefSeq" id="WP_284216847.1">
    <property type="nucleotide sequence ID" value="NZ_BSOT01000005.1"/>
</dbReference>
<keyword evidence="1" id="KW-0285">Flavoprotein</keyword>
<keyword evidence="5" id="KW-1185">Reference proteome</keyword>
<keyword evidence="2" id="KW-0288">FMN</keyword>
<proteinExistence type="predicted"/>
<evidence type="ECO:0000256" key="1">
    <source>
        <dbReference type="ARBA" id="ARBA00022630"/>
    </source>
</evidence>
<sequence>MSNVIILGSSRDNGNTAGLANHLATTINAEIVNLNNYRILPYDYAHKNQEDDFSGLIDHLITYKRLIFASPIYWYSPSATMKLFIDRLCDLTEIDKTRGRNLRLKSAAVISTGAAVEVDSCFEQIFRKTFDYFSIKYDGMLYCQCEDDYVKTHHNKAVDLFATQFRSGNDMRDVESRMMLENN</sequence>
<evidence type="ECO:0000256" key="2">
    <source>
        <dbReference type="ARBA" id="ARBA00022643"/>
    </source>
</evidence>
<feature type="domain" description="NADPH-dependent FMN reductase-like" evidence="3">
    <location>
        <begin position="3"/>
        <end position="115"/>
    </location>
</feature>
<dbReference type="Gene3D" id="3.40.50.360">
    <property type="match status" value="1"/>
</dbReference>
<dbReference type="Proteomes" id="UP001156601">
    <property type="component" value="Unassembled WGS sequence"/>
</dbReference>
<dbReference type="EMBL" id="BSOT01000005">
    <property type="protein sequence ID" value="GLR70553.1"/>
    <property type="molecule type" value="Genomic_DNA"/>
</dbReference>
<organism evidence="4 5">
    <name type="scientific">Agaribacter marinus</name>
    <dbReference type="NCBI Taxonomy" id="1431249"/>
    <lineage>
        <taxon>Bacteria</taxon>
        <taxon>Pseudomonadati</taxon>
        <taxon>Pseudomonadota</taxon>
        <taxon>Gammaproteobacteria</taxon>
        <taxon>Alteromonadales</taxon>
        <taxon>Alteromonadaceae</taxon>
        <taxon>Agaribacter</taxon>
    </lineage>
</organism>
<dbReference type="InterPro" id="IPR005025">
    <property type="entry name" value="FMN_Rdtase-like_dom"/>
</dbReference>
<evidence type="ECO:0000259" key="3">
    <source>
        <dbReference type="Pfam" id="PF03358"/>
    </source>
</evidence>
<evidence type="ECO:0000313" key="5">
    <source>
        <dbReference type="Proteomes" id="UP001156601"/>
    </source>
</evidence>
<accession>A0AA37T1A7</accession>
<dbReference type="GO" id="GO:0016491">
    <property type="term" value="F:oxidoreductase activity"/>
    <property type="evidence" value="ECO:0007669"/>
    <property type="project" value="InterPro"/>
</dbReference>
<dbReference type="InterPro" id="IPR029039">
    <property type="entry name" value="Flavoprotein-like_sf"/>
</dbReference>
<evidence type="ECO:0000313" key="4">
    <source>
        <dbReference type="EMBL" id="GLR70553.1"/>
    </source>
</evidence>
<name>A0AA37T1A7_9ALTE</name>
<gene>
    <name evidence="4" type="ORF">GCM10007852_14610</name>
</gene>
<dbReference type="PANTHER" id="PTHR43278:SF4">
    <property type="entry name" value="NAD(P)H-DEPENDENT FMN-CONTAINING OXIDOREDUCTASE YWQN-RELATED"/>
    <property type="match status" value="1"/>
</dbReference>
<reference evidence="4" key="2">
    <citation type="submission" date="2023-01" db="EMBL/GenBank/DDBJ databases">
        <title>Draft genome sequence of Agaribacter marinus strain NBRC 110023.</title>
        <authorList>
            <person name="Sun Q."/>
            <person name="Mori K."/>
        </authorList>
    </citation>
    <scope>NUCLEOTIDE SEQUENCE</scope>
    <source>
        <strain evidence="4">NBRC 110023</strain>
    </source>
</reference>
<dbReference type="SUPFAM" id="SSF52218">
    <property type="entry name" value="Flavoproteins"/>
    <property type="match status" value="1"/>
</dbReference>
<reference evidence="4" key="1">
    <citation type="journal article" date="2014" name="Int. J. Syst. Evol. Microbiol.">
        <title>Complete genome sequence of Corynebacterium casei LMG S-19264T (=DSM 44701T), isolated from a smear-ripened cheese.</title>
        <authorList>
            <consortium name="US DOE Joint Genome Institute (JGI-PGF)"/>
            <person name="Walter F."/>
            <person name="Albersmeier A."/>
            <person name="Kalinowski J."/>
            <person name="Ruckert C."/>
        </authorList>
    </citation>
    <scope>NUCLEOTIDE SEQUENCE</scope>
    <source>
        <strain evidence="4">NBRC 110023</strain>
    </source>
</reference>
<comment type="caution">
    <text evidence="4">The sequence shown here is derived from an EMBL/GenBank/DDBJ whole genome shotgun (WGS) entry which is preliminary data.</text>
</comment>